<keyword evidence="4 7" id="KW-0812">Transmembrane</keyword>
<evidence type="ECO:0000256" key="7">
    <source>
        <dbReference type="RuleBase" id="RU363032"/>
    </source>
</evidence>
<dbReference type="InterPro" id="IPR000515">
    <property type="entry name" value="MetI-like"/>
</dbReference>
<dbReference type="AlphaFoldDB" id="A0A2T2XA09"/>
<comment type="caution">
    <text evidence="9">The sequence shown here is derived from an EMBL/GenBank/DDBJ whole genome shotgun (WGS) entry which is preliminary data.</text>
</comment>
<evidence type="ECO:0000256" key="6">
    <source>
        <dbReference type="ARBA" id="ARBA00023136"/>
    </source>
</evidence>
<dbReference type="CDD" id="cd06261">
    <property type="entry name" value="TM_PBP2"/>
    <property type="match status" value="1"/>
</dbReference>
<comment type="similarity">
    <text evidence="7">Belongs to the binding-protein-dependent transport system permease family.</text>
</comment>
<accession>A0A2T2XA09</accession>
<organism evidence="9 10">
    <name type="scientific">Sulfobacillus benefaciens</name>
    <dbReference type="NCBI Taxonomy" id="453960"/>
    <lineage>
        <taxon>Bacteria</taxon>
        <taxon>Bacillati</taxon>
        <taxon>Bacillota</taxon>
        <taxon>Clostridia</taxon>
        <taxon>Eubacteriales</taxon>
        <taxon>Clostridiales Family XVII. Incertae Sedis</taxon>
        <taxon>Sulfobacillus</taxon>
    </lineage>
</organism>
<proteinExistence type="inferred from homology"/>
<dbReference type="Gene3D" id="1.10.3720.10">
    <property type="entry name" value="MetI-like"/>
    <property type="match status" value="1"/>
</dbReference>
<dbReference type="GO" id="GO:0005886">
    <property type="term" value="C:plasma membrane"/>
    <property type="evidence" value="ECO:0007669"/>
    <property type="project" value="UniProtKB-SubCell"/>
</dbReference>
<keyword evidence="2 7" id="KW-0813">Transport</keyword>
<dbReference type="InterPro" id="IPR050366">
    <property type="entry name" value="BP-dependent_transpt_permease"/>
</dbReference>
<dbReference type="PANTHER" id="PTHR43386">
    <property type="entry name" value="OLIGOPEPTIDE TRANSPORT SYSTEM PERMEASE PROTEIN APPC"/>
    <property type="match status" value="1"/>
</dbReference>
<gene>
    <name evidence="9" type="ORF">C7B43_02580</name>
</gene>
<name>A0A2T2XA09_9FIRM</name>
<feature type="transmembrane region" description="Helical" evidence="7">
    <location>
        <begin position="131"/>
        <end position="149"/>
    </location>
</feature>
<dbReference type="EMBL" id="PXYT01000003">
    <property type="protein sequence ID" value="PSR31351.1"/>
    <property type="molecule type" value="Genomic_DNA"/>
</dbReference>
<dbReference type="SUPFAM" id="SSF161098">
    <property type="entry name" value="MetI-like"/>
    <property type="match status" value="1"/>
</dbReference>
<dbReference type="InterPro" id="IPR025966">
    <property type="entry name" value="OppC_N"/>
</dbReference>
<evidence type="ECO:0000256" key="5">
    <source>
        <dbReference type="ARBA" id="ARBA00022989"/>
    </source>
</evidence>
<dbReference type="Pfam" id="PF00528">
    <property type="entry name" value="BPD_transp_1"/>
    <property type="match status" value="1"/>
</dbReference>
<evidence type="ECO:0000259" key="8">
    <source>
        <dbReference type="PROSITE" id="PS50928"/>
    </source>
</evidence>
<evidence type="ECO:0000256" key="1">
    <source>
        <dbReference type="ARBA" id="ARBA00004651"/>
    </source>
</evidence>
<feature type="transmembrane region" description="Helical" evidence="7">
    <location>
        <begin position="237"/>
        <end position="259"/>
    </location>
</feature>
<evidence type="ECO:0000313" key="10">
    <source>
        <dbReference type="Proteomes" id="UP000242699"/>
    </source>
</evidence>
<dbReference type="PANTHER" id="PTHR43386:SF1">
    <property type="entry name" value="D,D-DIPEPTIDE TRANSPORT SYSTEM PERMEASE PROTEIN DDPC-RELATED"/>
    <property type="match status" value="1"/>
</dbReference>
<evidence type="ECO:0000256" key="2">
    <source>
        <dbReference type="ARBA" id="ARBA00022448"/>
    </source>
</evidence>
<evidence type="ECO:0000256" key="3">
    <source>
        <dbReference type="ARBA" id="ARBA00022475"/>
    </source>
</evidence>
<keyword evidence="6 7" id="KW-0472">Membrane</keyword>
<protein>
    <submittedName>
        <fullName evidence="9">Peptide ABC transporter permease</fullName>
    </submittedName>
</protein>
<reference evidence="9 10" key="1">
    <citation type="journal article" date="2014" name="BMC Genomics">
        <title>Comparison of environmental and isolate Sulfobacillus genomes reveals diverse carbon, sulfur, nitrogen, and hydrogen metabolisms.</title>
        <authorList>
            <person name="Justice N.B."/>
            <person name="Norman A."/>
            <person name="Brown C.T."/>
            <person name="Singh A."/>
            <person name="Thomas B.C."/>
            <person name="Banfield J.F."/>
        </authorList>
    </citation>
    <scope>NUCLEOTIDE SEQUENCE [LARGE SCALE GENOMIC DNA]</scope>
    <source>
        <strain evidence="9">AMDSBA1</strain>
    </source>
</reference>
<feature type="transmembrane region" description="Helical" evidence="7">
    <location>
        <begin position="184"/>
        <end position="206"/>
    </location>
</feature>
<feature type="transmembrane region" description="Helical" evidence="7">
    <location>
        <begin position="105"/>
        <end position="125"/>
    </location>
</feature>
<sequence length="281" mass="29904">MLGNTKFRWGLTIFMLFVLMAILAPVISPYSPTLTSFTPLDPPSLKHLLGTTANGQDVLSQVIWGTRISLGVGVGAGALSIVISIAIGLLAGYKGGLADKILTTVTNIVLVIPGLPLIIVVAAYVRATGPLTIALVIGLTGWAWGARVLRSQSLSLASRDYVTAAKLQGNSDAYIIRQEILPNMISLIVANFVYSVLSAILAEAALEFLGFGNVSDVSWGTMLYWANNGQALLSGAWWWFVPPGLAIAMVGASLALMNYGVDEIANPKLSVHRKRRANKRS</sequence>
<dbReference type="GO" id="GO:0071916">
    <property type="term" value="F:dipeptide transmembrane transporter activity"/>
    <property type="evidence" value="ECO:0007669"/>
    <property type="project" value="TreeGrafter"/>
</dbReference>
<feature type="domain" description="ABC transmembrane type-1" evidence="8">
    <location>
        <begin position="66"/>
        <end position="258"/>
    </location>
</feature>
<feature type="transmembrane region" description="Helical" evidence="7">
    <location>
        <begin position="68"/>
        <end position="93"/>
    </location>
</feature>
<feature type="transmembrane region" description="Helical" evidence="7">
    <location>
        <begin position="7"/>
        <end position="27"/>
    </location>
</feature>
<keyword evidence="3" id="KW-1003">Cell membrane</keyword>
<dbReference type="PROSITE" id="PS50928">
    <property type="entry name" value="ABC_TM1"/>
    <property type="match status" value="1"/>
</dbReference>
<comment type="subcellular location">
    <subcellularLocation>
        <location evidence="1 7">Cell membrane</location>
        <topology evidence="1 7">Multi-pass membrane protein</topology>
    </subcellularLocation>
</comment>
<evidence type="ECO:0000313" key="9">
    <source>
        <dbReference type="EMBL" id="PSR31351.1"/>
    </source>
</evidence>
<dbReference type="Pfam" id="PF12911">
    <property type="entry name" value="OppC_N"/>
    <property type="match status" value="1"/>
</dbReference>
<dbReference type="InterPro" id="IPR035906">
    <property type="entry name" value="MetI-like_sf"/>
</dbReference>
<dbReference type="Proteomes" id="UP000242699">
    <property type="component" value="Unassembled WGS sequence"/>
</dbReference>
<keyword evidence="5 7" id="KW-1133">Transmembrane helix</keyword>
<evidence type="ECO:0000256" key="4">
    <source>
        <dbReference type="ARBA" id="ARBA00022692"/>
    </source>
</evidence>